<accession>A0A0P9J231</accession>
<dbReference type="AlphaFoldDB" id="A0A0P9J231"/>
<organism evidence="1 2">
    <name type="scientific">Pseudomonas syringae pv. antirrhini</name>
    <dbReference type="NCBI Taxonomy" id="251702"/>
    <lineage>
        <taxon>Bacteria</taxon>
        <taxon>Pseudomonadati</taxon>
        <taxon>Pseudomonadota</taxon>
        <taxon>Gammaproteobacteria</taxon>
        <taxon>Pseudomonadales</taxon>
        <taxon>Pseudomonadaceae</taxon>
        <taxon>Pseudomonas</taxon>
    </lineage>
</organism>
<proteinExistence type="predicted"/>
<reference evidence="1 2" key="1">
    <citation type="submission" date="2015-09" db="EMBL/GenBank/DDBJ databases">
        <title>Genome announcement of multiple Pseudomonas syringae strains.</title>
        <authorList>
            <person name="Thakur S."/>
            <person name="Wang P.W."/>
            <person name="Gong Y."/>
            <person name="Weir B.S."/>
            <person name="Guttman D.S."/>
        </authorList>
    </citation>
    <scope>NUCLEOTIDE SEQUENCE [LARGE SCALE GENOMIC DNA]</scope>
    <source>
        <strain evidence="1 2">ICMP4303</strain>
    </source>
</reference>
<sequence length="48" mass="5435">MICCWLGNSGLHYLFFDDFLAVFSACPPVFFITIATESFFDTPNDPHS</sequence>
<comment type="caution">
    <text evidence="1">The sequence shown here is derived from an EMBL/GenBank/DDBJ whole genome shotgun (WGS) entry which is preliminary data.</text>
</comment>
<dbReference type="EMBL" id="LJPT01000186">
    <property type="protein sequence ID" value="KPW42645.1"/>
    <property type="molecule type" value="Genomic_DNA"/>
</dbReference>
<evidence type="ECO:0000313" key="2">
    <source>
        <dbReference type="Proteomes" id="UP000050425"/>
    </source>
</evidence>
<name>A0A0P9J231_9PSED</name>
<dbReference type="Proteomes" id="UP000050425">
    <property type="component" value="Unassembled WGS sequence"/>
</dbReference>
<evidence type="ECO:0000313" key="1">
    <source>
        <dbReference type="EMBL" id="KPW42645.1"/>
    </source>
</evidence>
<gene>
    <name evidence="1" type="ORF">ALO88_102970</name>
</gene>
<protein>
    <submittedName>
        <fullName evidence="1">Uncharacterized protein</fullName>
    </submittedName>
</protein>